<protein>
    <recommendedName>
        <fullName evidence="5">1-deoxy-D-xylulose-5-phosphate synthase</fullName>
        <ecNumber evidence="5">2.2.1.7</ecNumber>
    </recommendedName>
</protein>
<dbReference type="OrthoDB" id="9803371at2"/>
<dbReference type="InterPro" id="IPR029061">
    <property type="entry name" value="THDP-binding"/>
</dbReference>
<dbReference type="NCBIfam" id="NF008968">
    <property type="entry name" value="PRK12315.1"/>
    <property type="match status" value="1"/>
</dbReference>
<dbReference type="InterPro" id="IPR005477">
    <property type="entry name" value="Dxylulose-5-P_synthase"/>
</dbReference>
<dbReference type="SMART" id="SM00861">
    <property type="entry name" value="Transket_pyr"/>
    <property type="match status" value="1"/>
</dbReference>
<evidence type="ECO:0000256" key="1">
    <source>
        <dbReference type="ARBA" id="ARBA00001946"/>
    </source>
</evidence>
<dbReference type="CDD" id="cd07033">
    <property type="entry name" value="TPP_PYR_DXS_TK_like"/>
    <property type="match status" value="1"/>
</dbReference>
<dbReference type="GO" id="GO:0016114">
    <property type="term" value="P:terpenoid biosynthetic process"/>
    <property type="evidence" value="ECO:0007669"/>
    <property type="project" value="InterPro"/>
</dbReference>
<dbReference type="SUPFAM" id="SSF52518">
    <property type="entry name" value="Thiamin diphosphate-binding fold (THDP-binding)"/>
    <property type="match status" value="1"/>
</dbReference>
<dbReference type="PANTHER" id="PTHR43322">
    <property type="entry name" value="1-D-DEOXYXYLULOSE 5-PHOSPHATE SYNTHASE-RELATED"/>
    <property type="match status" value="1"/>
</dbReference>
<gene>
    <name evidence="13" type="ORF">HMPREF9488_02457</name>
</gene>
<dbReference type="EC" id="2.2.1.7" evidence="5"/>
<evidence type="ECO:0000256" key="4">
    <source>
        <dbReference type="ARBA" id="ARBA00011738"/>
    </source>
</evidence>
<name>E7GCG5_9FIRM</name>
<feature type="domain" description="Transketolase-like pyrimidine-binding" evidence="12">
    <location>
        <begin position="278"/>
        <end position="444"/>
    </location>
</feature>
<sequence>MYLETINNSKDLKYLSLEQLNILSAEVRKALLHKLSQHGGHSGPNLGMVEMTIALHYVFDSPKDKIVFDVSHQSYVHKMLTGRKDAFLNKAQYDDVSGFTNPLESEHDFFNIGHTSTSISLACGLAKARDLKGDHENIIAVIGDGSLSGGEAYEGLNNVVEQGSNMIVVINDNEMSIAENYGGYYRNLQELRRSKGKSENNLFKALGFDYYYVEDGHNVEAMVNIFRQVKDSHYPVVIHVHTIKGKGYHYAEKNKEKFHAGGPFDIETGEYLSNETKENYNDLTGKYLLKKMKDDSRVVAITSATPVAIGMNENNRKIAGQQFVDVGIAEEHAVAFASGIAKNGGKPVYGVFSTFIQRTYDQISQDLCINNNPAVLLVFWGSVFGMNDETHIGFFDIPLLSNIPNLTYLAPTNKEEYFAMLDYAIEQNDHSIAIKVPHMEVISKGVADTTNYKILRSKVVKKGQDIAIIAVGDFFFIGEQVIDLLKQHDIYGTLINPVFIHGLDIDLLDELKMSHSLVITLEDGIIEGGYGQKVASYYGPTNMKVKNYGLKKKFYDRYDPYELLLENRLDANLIVEDILTLIK</sequence>
<dbReference type="CDD" id="cd02007">
    <property type="entry name" value="TPP_DXS"/>
    <property type="match status" value="1"/>
</dbReference>
<dbReference type="RefSeq" id="WP_008789545.1">
    <property type="nucleotide sequence ID" value="NZ_AKCB01000001.1"/>
</dbReference>
<dbReference type="Gene3D" id="3.40.50.920">
    <property type="match status" value="1"/>
</dbReference>
<dbReference type="FunFam" id="3.40.50.970:FF:000010">
    <property type="entry name" value="1-deoxy-D-xylulose-5-phosphate synthase"/>
    <property type="match status" value="1"/>
</dbReference>
<dbReference type="STRING" id="100884.GCA_000269565_00109"/>
<dbReference type="eggNOG" id="COG1154">
    <property type="taxonomic scope" value="Bacteria"/>
</dbReference>
<evidence type="ECO:0000256" key="5">
    <source>
        <dbReference type="ARBA" id="ARBA00013150"/>
    </source>
</evidence>
<comment type="subunit">
    <text evidence="4">Homodimer.</text>
</comment>
<comment type="caution">
    <text evidence="13">The sequence shown here is derived from an EMBL/GenBank/DDBJ whole genome shotgun (WGS) entry which is preliminary data.</text>
</comment>
<evidence type="ECO:0000256" key="7">
    <source>
        <dbReference type="ARBA" id="ARBA00022723"/>
    </source>
</evidence>
<keyword evidence="9" id="KW-0784">Thiamine biosynthesis</keyword>
<proteinExistence type="inferred from homology"/>
<dbReference type="GO" id="GO:0019288">
    <property type="term" value="P:isopentenyl diphosphate biosynthetic process, methylerythritol 4-phosphate pathway"/>
    <property type="evidence" value="ECO:0007669"/>
    <property type="project" value="TreeGrafter"/>
</dbReference>
<evidence type="ECO:0000256" key="3">
    <source>
        <dbReference type="ARBA" id="ARBA00011081"/>
    </source>
</evidence>
<dbReference type="InterPro" id="IPR033248">
    <property type="entry name" value="Transketolase_C"/>
</dbReference>
<dbReference type="HOGENOM" id="CLU_009227_1_4_9"/>
<dbReference type="GO" id="GO:0008661">
    <property type="term" value="F:1-deoxy-D-xylulose-5-phosphate synthase activity"/>
    <property type="evidence" value="ECO:0007669"/>
    <property type="project" value="UniProtKB-EC"/>
</dbReference>
<keyword evidence="10" id="KW-0786">Thiamine pyrophosphate</keyword>
<comment type="pathway">
    <text evidence="2">Metabolic intermediate biosynthesis; 1-deoxy-D-xylulose 5-phosphate biosynthesis; 1-deoxy-D-xylulose 5-phosphate from D-glyceraldehyde 3-phosphate and pyruvate: step 1/1.</text>
</comment>
<dbReference type="Pfam" id="PF02780">
    <property type="entry name" value="Transketolase_C"/>
    <property type="match status" value="1"/>
</dbReference>
<evidence type="ECO:0000256" key="9">
    <source>
        <dbReference type="ARBA" id="ARBA00022977"/>
    </source>
</evidence>
<evidence type="ECO:0000313" key="14">
    <source>
        <dbReference type="Proteomes" id="UP000003157"/>
    </source>
</evidence>
<keyword evidence="6" id="KW-0808">Transferase</keyword>
<dbReference type="GO" id="GO:0005829">
    <property type="term" value="C:cytosol"/>
    <property type="evidence" value="ECO:0007669"/>
    <property type="project" value="TreeGrafter"/>
</dbReference>
<keyword evidence="8" id="KW-0460">Magnesium</keyword>
<dbReference type="AlphaFoldDB" id="E7GCG5"/>
<evidence type="ECO:0000256" key="6">
    <source>
        <dbReference type="ARBA" id="ARBA00022679"/>
    </source>
</evidence>
<dbReference type="EMBL" id="ADKX01000039">
    <property type="protein sequence ID" value="EFW04174.1"/>
    <property type="molecule type" value="Genomic_DNA"/>
</dbReference>
<accession>E7GCG5</accession>
<organism evidence="13 14">
    <name type="scientific">Coprobacillus cateniformis</name>
    <dbReference type="NCBI Taxonomy" id="100884"/>
    <lineage>
        <taxon>Bacteria</taxon>
        <taxon>Bacillati</taxon>
        <taxon>Bacillota</taxon>
        <taxon>Erysipelotrichia</taxon>
        <taxon>Erysipelotrichales</taxon>
        <taxon>Coprobacillaceae</taxon>
        <taxon>Coprobacillus</taxon>
    </lineage>
</organism>
<evidence type="ECO:0000256" key="2">
    <source>
        <dbReference type="ARBA" id="ARBA00004980"/>
    </source>
</evidence>
<evidence type="ECO:0000256" key="11">
    <source>
        <dbReference type="ARBA" id="ARBA00023229"/>
    </source>
</evidence>
<dbReference type="Pfam" id="PF02779">
    <property type="entry name" value="Transket_pyr"/>
    <property type="match status" value="1"/>
</dbReference>
<comment type="cofactor">
    <cofactor evidence="1">
        <name>Mg(2+)</name>
        <dbReference type="ChEBI" id="CHEBI:18420"/>
    </cofactor>
</comment>
<keyword evidence="7" id="KW-0479">Metal-binding</keyword>
<dbReference type="InterPro" id="IPR009014">
    <property type="entry name" value="Transketo_C/PFOR_II"/>
</dbReference>
<dbReference type="Gene3D" id="3.40.50.970">
    <property type="match status" value="2"/>
</dbReference>
<dbReference type="Proteomes" id="UP000003157">
    <property type="component" value="Unassembled WGS sequence"/>
</dbReference>
<dbReference type="GO" id="GO:0009228">
    <property type="term" value="P:thiamine biosynthetic process"/>
    <property type="evidence" value="ECO:0007669"/>
    <property type="project" value="UniProtKB-KW"/>
</dbReference>
<evidence type="ECO:0000256" key="8">
    <source>
        <dbReference type="ARBA" id="ARBA00022842"/>
    </source>
</evidence>
<dbReference type="SUPFAM" id="SSF52922">
    <property type="entry name" value="TK C-terminal domain-like"/>
    <property type="match status" value="1"/>
</dbReference>
<evidence type="ECO:0000259" key="12">
    <source>
        <dbReference type="SMART" id="SM00861"/>
    </source>
</evidence>
<keyword evidence="11" id="KW-0414">Isoprene biosynthesis</keyword>
<dbReference type="GeneID" id="78228042"/>
<dbReference type="UniPathway" id="UPA00064">
    <property type="reaction ID" value="UER00091"/>
</dbReference>
<dbReference type="PANTHER" id="PTHR43322:SF1">
    <property type="entry name" value="1-DEOXY-D-XYLULOSE-5-PHOSPHATE SYNTHASE"/>
    <property type="match status" value="1"/>
</dbReference>
<comment type="similarity">
    <text evidence="3">Belongs to the transketolase family. DXPS subfamily.</text>
</comment>
<evidence type="ECO:0000313" key="13">
    <source>
        <dbReference type="EMBL" id="EFW04174.1"/>
    </source>
</evidence>
<dbReference type="GO" id="GO:0046872">
    <property type="term" value="F:metal ion binding"/>
    <property type="evidence" value="ECO:0007669"/>
    <property type="project" value="UniProtKB-KW"/>
</dbReference>
<dbReference type="NCBIfam" id="NF003933">
    <property type="entry name" value="PRK05444.2-2"/>
    <property type="match status" value="1"/>
</dbReference>
<dbReference type="Pfam" id="PF13292">
    <property type="entry name" value="DXP_synthase_N"/>
    <property type="match status" value="2"/>
</dbReference>
<reference evidence="13 14" key="1">
    <citation type="submission" date="2010-12" db="EMBL/GenBank/DDBJ databases">
        <title>The Genome Sequence of Coprobacillus sp. strain 29_1.</title>
        <authorList>
            <consortium name="The Broad Institute Genome Sequencing Platform"/>
            <person name="Earl A."/>
            <person name="Ward D."/>
            <person name="Feldgarden M."/>
            <person name="Gevers D."/>
            <person name="Daigneault M."/>
            <person name="Sibley C.D."/>
            <person name="White A."/>
            <person name="Strauss J."/>
            <person name="Allen-Vercoe E."/>
            <person name="Young S.K."/>
            <person name="Zeng Q."/>
            <person name="Gargeya S."/>
            <person name="Fitzgerald M."/>
            <person name="Haas B."/>
            <person name="Abouelleil A."/>
            <person name="Alvarado L."/>
            <person name="Arachchi H.M."/>
            <person name="Berlin A."/>
            <person name="Brown A."/>
            <person name="Chapman S.B."/>
            <person name="Chen Z."/>
            <person name="Dunbar C."/>
            <person name="Freedman E."/>
            <person name="Gearin G."/>
            <person name="Gellesch M."/>
            <person name="Goldberg J."/>
            <person name="Griggs A."/>
            <person name="Gujja S."/>
            <person name="Heilman E."/>
            <person name="Heiman D."/>
            <person name="Howarth C."/>
            <person name="Larson L."/>
            <person name="Lui A."/>
            <person name="MacDonald P.J.P."/>
            <person name="Mehta T."/>
            <person name="Montmayeur A."/>
            <person name="Murphy C."/>
            <person name="Neiman D."/>
            <person name="Pearson M."/>
            <person name="Priest M."/>
            <person name="Roberts A."/>
            <person name="Saif S."/>
            <person name="Shea T."/>
            <person name="Shenoy N."/>
            <person name="Sisk P."/>
            <person name="Stolte C."/>
            <person name="Sykes S."/>
            <person name="White J."/>
            <person name="Yandava C."/>
            <person name="Nusbaum C."/>
            <person name="Birren B."/>
        </authorList>
    </citation>
    <scope>NUCLEOTIDE SEQUENCE [LARGE SCALE GENOMIC DNA]</scope>
    <source>
        <strain evidence="13 14">29_1</strain>
    </source>
</reference>
<keyword evidence="14" id="KW-1185">Reference proteome</keyword>
<evidence type="ECO:0000256" key="10">
    <source>
        <dbReference type="ARBA" id="ARBA00023052"/>
    </source>
</evidence>
<dbReference type="InterPro" id="IPR005475">
    <property type="entry name" value="Transketolase-like_Pyr-bd"/>
</dbReference>